<comment type="caution">
    <text evidence="1">The sequence shown here is derived from an EMBL/GenBank/DDBJ whole genome shotgun (WGS) entry which is preliminary data.</text>
</comment>
<gene>
    <name evidence="1" type="ORF">CHS0354_023073</name>
</gene>
<organism evidence="1 2">
    <name type="scientific">Potamilus streckersoni</name>
    <dbReference type="NCBI Taxonomy" id="2493646"/>
    <lineage>
        <taxon>Eukaryota</taxon>
        <taxon>Metazoa</taxon>
        <taxon>Spiralia</taxon>
        <taxon>Lophotrochozoa</taxon>
        <taxon>Mollusca</taxon>
        <taxon>Bivalvia</taxon>
        <taxon>Autobranchia</taxon>
        <taxon>Heteroconchia</taxon>
        <taxon>Palaeoheterodonta</taxon>
        <taxon>Unionida</taxon>
        <taxon>Unionoidea</taxon>
        <taxon>Unionidae</taxon>
        <taxon>Ambleminae</taxon>
        <taxon>Lampsilini</taxon>
        <taxon>Potamilus</taxon>
    </lineage>
</organism>
<reference evidence="1" key="1">
    <citation type="journal article" date="2021" name="Genome Biol. Evol.">
        <title>A High-Quality Reference Genome for a Parasitic Bivalve with Doubly Uniparental Inheritance (Bivalvia: Unionida).</title>
        <authorList>
            <person name="Smith C.H."/>
        </authorList>
    </citation>
    <scope>NUCLEOTIDE SEQUENCE</scope>
    <source>
        <strain evidence="1">CHS0354</strain>
    </source>
</reference>
<protein>
    <submittedName>
        <fullName evidence="1">Uncharacterized protein</fullName>
    </submittedName>
</protein>
<dbReference type="EMBL" id="JAEAOA010001395">
    <property type="protein sequence ID" value="KAK3580777.1"/>
    <property type="molecule type" value="Genomic_DNA"/>
</dbReference>
<name>A0AAE0RW75_9BIVA</name>
<evidence type="ECO:0000313" key="2">
    <source>
        <dbReference type="Proteomes" id="UP001195483"/>
    </source>
</evidence>
<evidence type="ECO:0000313" key="1">
    <source>
        <dbReference type="EMBL" id="KAK3580777.1"/>
    </source>
</evidence>
<reference evidence="1" key="2">
    <citation type="journal article" date="2021" name="Genome Biol. Evol.">
        <title>Developing a high-quality reference genome for a parasitic bivalve with doubly uniparental inheritance (Bivalvia: Unionida).</title>
        <authorList>
            <person name="Smith C.H."/>
        </authorList>
    </citation>
    <scope>NUCLEOTIDE SEQUENCE</scope>
    <source>
        <strain evidence="1">CHS0354</strain>
        <tissue evidence="1">Mantle</tissue>
    </source>
</reference>
<keyword evidence="2" id="KW-1185">Reference proteome</keyword>
<sequence>MDVPRKTVDGLVSFSWGPGDPIIYLNSEVNCCQHSAHSFGHASNDSQVIFSCFNYGLTSVRQRVDQSSHSEHIQHNLELVDATKIVIPEWVPTANDATCQLTSSKQNSSIVRLKDVDTNILPYGKDVHMEREGCLRRVMFLLKVRSLKRKVKQFRRLTSFQ</sequence>
<accession>A0AAE0RW75</accession>
<dbReference type="AlphaFoldDB" id="A0AAE0RW75"/>
<reference evidence="1" key="3">
    <citation type="submission" date="2023-05" db="EMBL/GenBank/DDBJ databases">
        <authorList>
            <person name="Smith C.H."/>
        </authorList>
    </citation>
    <scope>NUCLEOTIDE SEQUENCE</scope>
    <source>
        <strain evidence="1">CHS0354</strain>
        <tissue evidence="1">Mantle</tissue>
    </source>
</reference>
<proteinExistence type="predicted"/>
<dbReference type="Proteomes" id="UP001195483">
    <property type="component" value="Unassembled WGS sequence"/>
</dbReference>